<sequence length="92" mass="10620">MRRAVRIRLVAASLSIPGADQHALVNDEGDSVPRVSYEEYLVAVALTFARRHQPVWSWRKWRRICRCGADLPCHARHRIPINRGHWPGEEAQ</sequence>
<dbReference type="AlphaFoldDB" id="A0A1C5J4E3"/>
<organism evidence="1 2">
    <name type="scientific">Micromonospora echinaurantiaca</name>
    <dbReference type="NCBI Taxonomy" id="47857"/>
    <lineage>
        <taxon>Bacteria</taxon>
        <taxon>Bacillati</taxon>
        <taxon>Actinomycetota</taxon>
        <taxon>Actinomycetes</taxon>
        <taxon>Micromonosporales</taxon>
        <taxon>Micromonosporaceae</taxon>
        <taxon>Micromonospora</taxon>
    </lineage>
</organism>
<evidence type="ECO:0000313" key="2">
    <source>
        <dbReference type="Proteomes" id="UP000198217"/>
    </source>
</evidence>
<gene>
    <name evidence="1" type="ORF">GA0070609_4055</name>
</gene>
<dbReference type="Proteomes" id="UP000198217">
    <property type="component" value="Chromosome I"/>
</dbReference>
<protein>
    <submittedName>
        <fullName evidence="1">Uncharacterized protein</fullName>
    </submittedName>
</protein>
<name>A0A1C5J4E3_9ACTN</name>
<reference evidence="1 2" key="1">
    <citation type="submission" date="2016-06" db="EMBL/GenBank/DDBJ databases">
        <authorList>
            <person name="Kjaerup R.B."/>
            <person name="Dalgaard T.S."/>
            <person name="Juul-Madsen H.R."/>
        </authorList>
    </citation>
    <scope>NUCLEOTIDE SEQUENCE [LARGE SCALE GENOMIC DNA]</scope>
    <source>
        <strain evidence="1 2">DSM 43904</strain>
    </source>
</reference>
<dbReference type="EMBL" id="LT607750">
    <property type="protein sequence ID" value="SCG65450.1"/>
    <property type="molecule type" value="Genomic_DNA"/>
</dbReference>
<keyword evidence="2" id="KW-1185">Reference proteome</keyword>
<evidence type="ECO:0000313" key="1">
    <source>
        <dbReference type="EMBL" id="SCG65450.1"/>
    </source>
</evidence>
<accession>A0A1C5J4E3</accession>
<proteinExistence type="predicted"/>